<evidence type="ECO:0000256" key="3">
    <source>
        <dbReference type="ARBA" id="ARBA00022902"/>
    </source>
</evidence>
<dbReference type="SMART" id="SM00423">
    <property type="entry name" value="PSI"/>
    <property type="match status" value="1"/>
</dbReference>
<keyword evidence="2" id="KW-0221">Differentiation</keyword>
<dbReference type="OrthoDB" id="9988752at2759"/>
<dbReference type="Pfam" id="PF01403">
    <property type="entry name" value="Sema"/>
    <property type="match status" value="1"/>
</dbReference>
<dbReference type="GO" id="GO:0007411">
    <property type="term" value="P:axon guidance"/>
    <property type="evidence" value="ECO:0007669"/>
    <property type="project" value="TreeGrafter"/>
</dbReference>
<dbReference type="Proteomes" id="UP000053105">
    <property type="component" value="Unassembled WGS sequence"/>
</dbReference>
<evidence type="ECO:0000259" key="9">
    <source>
        <dbReference type="PROSITE" id="PS51004"/>
    </source>
</evidence>
<dbReference type="PROSITE" id="PS51004">
    <property type="entry name" value="SEMA"/>
    <property type="match status" value="1"/>
</dbReference>
<keyword evidence="6" id="KW-0325">Glycoprotein</keyword>
<dbReference type="GO" id="GO:0030215">
    <property type="term" value="F:semaphorin receptor binding"/>
    <property type="evidence" value="ECO:0007669"/>
    <property type="project" value="InterPro"/>
</dbReference>
<evidence type="ECO:0000313" key="10">
    <source>
        <dbReference type="EMBL" id="KOX74035.1"/>
    </source>
</evidence>
<dbReference type="InterPro" id="IPR002165">
    <property type="entry name" value="Plexin_repeat"/>
</dbReference>
<feature type="compositionally biased region" description="Polar residues" evidence="8">
    <location>
        <begin position="372"/>
        <end position="393"/>
    </location>
</feature>
<evidence type="ECO:0000256" key="1">
    <source>
        <dbReference type="ARBA" id="ARBA00004370"/>
    </source>
</evidence>
<organism evidence="10 11">
    <name type="scientific">Melipona quadrifasciata</name>
    <dbReference type="NCBI Taxonomy" id="166423"/>
    <lineage>
        <taxon>Eukaryota</taxon>
        <taxon>Metazoa</taxon>
        <taxon>Ecdysozoa</taxon>
        <taxon>Arthropoda</taxon>
        <taxon>Hexapoda</taxon>
        <taxon>Insecta</taxon>
        <taxon>Pterygota</taxon>
        <taxon>Neoptera</taxon>
        <taxon>Endopterygota</taxon>
        <taxon>Hymenoptera</taxon>
        <taxon>Apocrita</taxon>
        <taxon>Aculeata</taxon>
        <taxon>Apoidea</taxon>
        <taxon>Anthophila</taxon>
        <taxon>Apidae</taxon>
        <taxon>Melipona</taxon>
    </lineage>
</organism>
<comment type="subcellular location">
    <subcellularLocation>
        <location evidence="1">Membrane</location>
    </subcellularLocation>
</comment>
<evidence type="ECO:0000256" key="7">
    <source>
        <dbReference type="PROSITE-ProRule" id="PRU00352"/>
    </source>
</evidence>
<dbReference type="PANTHER" id="PTHR11036:SF131">
    <property type="entry name" value="MIP07328P"/>
    <property type="match status" value="1"/>
</dbReference>
<evidence type="ECO:0000256" key="5">
    <source>
        <dbReference type="ARBA" id="ARBA00023157"/>
    </source>
</evidence>
<dbReference type="GO" id="GO:0071526">
    <property type="term" value="P:semaphorin-plexin signaling pathway"/>
    <property type="evidence" value="ECO:0007669"/>
    <property type="project" value="TreeGrafter"/>
</dbReference>
<dbReference type="PANTHER" id="PTHR11036">
    <property type="entry name" value="SEMAPHORIN"/>
    <property type="match status" value="1"/>
</dbReference>
<dbReference type="InterPro" id="IPR016201">
    <property type="entry name" value="PSI"/>
</dbReference>
<gene>
    <name evidence="10" type="ORF">WN51_14115</name>
</gene>
<dbReference type="GO" id="GO:0005886">
    <property type="term" value="C:plasma membrane"/>
    <property type="evidence" value="ECO:0007669"/>
    <property type="project" value="TreeGrafter"/>
</dbReference>
<protein>
    <submittedName>
        <fullName evidence="10">Semaphorin-1A</fullName>
    </submittedName>
</protein>
<feature type="region of interest" description="Disordered" evidence="8">
    <location>
        <begin position="365"/>
        <end position="477"/>
    </location>
</feature>
<dbReference type="InterPro" id="IPR015943">
    <property type="entry name" value="WD40/YVTN_repeat-like_dom_sf"/>
</dbReference>
<dbReference type="InterPro" id="IPR027231">
    <property type="entry name" value="Semaphorin"/>
</dbReference>
<reference evidence="10 11" key="1">
    <citation type="submission" date="2015-07" db="EMBL/GenBank/DDBJ databases">
        <title>The genome of Melipona quadrifasciata.</title>
        <authorList>
            <person name="Pan H."/>
            <person name="Kapheim K."/>
        </authorList>
    </citation>
    <scope>NUCLEOTIDE SEQUENCE [LARGE SCALE GENOMIC DNA]</scope>
    <source>
        <strain evidence="10">0111107301</strain>
        <tissue evidence="10">Whole body</tissue>
    </source>
</reference>
<keyword evidence="3" id="KW-0524">Neurogenesis</keyword>
<dbReference type="Gene3D" id="2.130.10.10">
    <property type="entry name" value="YVTN repeat-like/Quinoprotein amine dehydrogenase"/>
    <property type="match status" value="1"/>
</dbReference>
<dbReference type="STRING" id="166423.A0A0M8ZZ30"/>
<keyword evidence="11" id="KW-1185">Reference proteome</keyword>
<dbReference type="AlphaFoldDB" id="A0A0M8ZZ30"/>
<feature type="compositionally biased region" description="Basic and acidic residues" evidence="8">
    <location>
        <begin position="459"/>
        <end position="477"/>
    </location>
</feature>
<evidence type="ECO:0000256" key="8">
    <source>
        <dbReference type="SAM" id="MobiDB-lite"/>
    </source>
</evidence>
<evidence type="ECO:0000313" key="11">
    <source>
        <dbReference type="Proteomes" id="UP000053105"/>
    </source>
</evidence>
<dbReference type="GO" id="GO:0045499">
    <property type="term" value="F:chemorepellent activity"/>
    <property type="evidence" value="ECO:0007669"/>
    <property type="project" value="TreeGrafter"/>
</dbReference>
<dbReference type="Gene3D" id="3.30.1680.10">
    <property type="entry name" value="ligand-binding face of the semaphorins, domain 2"/>
    <property type="match status" value="1"/>
</dbReference>
<keyword evidence="5" id="KW-1015">Disulfide bond</keyword>
<name>A0A0M8ZZ30_9HYME</name>
<proteinExistence type="predicted"/>
<dbReference type="SUPFAM" id="SSF103575">
    <property type="entry name" value="Plexin repeat"/>
    <property type="match status" value="1"/>
</dbReference>
<evidence type="ECO:0000256" key="4">
    <source>
        <dbReference type="ARBA" id="ARBA00023136"/>
    </source>
</evidence>
<sequence length="685" mass="75785">MIPESTSDVTEGVYAGERARLVYGVFTTPVNSIGGSAVCAFSMKNVLEVFQGAFKEQETINSNWLRVLPEKVPEPRPGACVNDSRTLPDVTVNFVKAHPLMDDAVQSFFALPVITKVSFKFTKVAVDSQVKALDGKAYDILYVGTDDGRVLKALNTRAPDSVSNVSQVIVSDVQVLKYGQAIKDLLVVHLAGEASKLVVFADSEIRAVPLHHCDAPAAATCASCVALQDPHCAWDATKNLCVAVSTKLHDSDADKTLFQDVMNGKHKGCGYEQEMAKPVQPAVLPENGRGEQPDEQDNEIVIELDRENQYGRTQPRANEPQDVIATPVVYSAQTLTGALIGTCFFSLMAGFASGFWFSQRLRGAPYPEPSEQRQQLNRLTESSESPGFNNKSINLVLNVPPKNPNGKNANSSAENKPVQKDPTGSGSSSSSSSSDLAESDDRNDDDDDEDDGNDDDDDRPDRSSVENDDENERHDDRLARVTVAGCVFDQLTRHDEDAYESVVSEERSLEFLAAHAQQVPYDSRSMSKVTADYGRRYDQQLEYHSAREYTETALTELANGIQDYSSSSSANSLDDLCRGHRRMLNEFNRGDESSTRDHYMVPTRDPRELNERILSLFNPQFLPNFNDMIMYVANQYDARRSPPPRSRSMAAGEDRLFRSSSCRKKRVGANSMFFRRGLAYDAARK</sequence>
<feature type="compositionally biased region" description="Acidic residues" evidence="8">
    <location>
        <begin position="437"/>
        <end position="458"/>
    </location>
</feature>
<dbReference type="InterPro" id="IPR001627">
    <property type="entry name" value="Semap_dom"/>
</dbReference>
<feature type="compositionally biased region" description="Low complexity" evidence="8">
    <location>
        <begin position="424"/>
        <end position="434"/>
    </location>
</feature>
<dbReference type="SMART" id="SM00630">
    <property type="entry name" value="Sema"/>
    <property type="match status" value="1"/>
</dbReference>
<keyword evidence="4" id="KW-0472">Membrane</keyword>
<accession>A0A0M8ZZ30</accession>
<dbReference type="Pfam" id="PF01437">
    <property type="entry name" value="PSI"/>
    <property type="match status" value="1"/>
</dbReference>
<evidence type="ECO:0000256" key="2">
    <source>
        <dbReference type="ARBA" id="ARBA00022782"/>
    </source>
</evidence>
<feature type="compositionally biased region" description="Low complexity" evidence="8">
    <location>
        <begin position="394"/>
        <end position="413"/>
    </location>
</feature>
<comment type="caution">
    <text evidence="7">Lacks conserved residue(s) required for the propagation of feature annotation.</text>
</comment>
<feature type="domain" description="Sema" evidence="9">
    <location>
        <begin position="1"/>
        <end position="210"/>
    </location>
</feature>
<dbReference type="EMBL" id="KQ435794">
    <property type="protein sequence ID" value="KOX74035.1"/>
    <property type="molecule type" value="Genomic_DNA"/>
</dbReference>
<dbReference type="GO" id="GO:0030335">
    <property type="term" value="P:positive regulation of cell migration"/>
    <property type="evidence" value="ECO:0007669"/>
    <property type="project" value="TreeGrafter"/>
</dbReference>
<dbReference type="InterPro" id="IPR036352">
    <property type="entry name" value="Semap_dom_sf"/>
</dbReference>
<dbReference type="SUPFAM" id="SSF101912">
    <property type="entry name" value="Sema domain"/>
    <property type="match status" value="1"/>
</dbReference>
<evidence type="ECO:0000256" key="6">
    <source>
        <dbReference type="ARBA" id="ARBA00023180"/>
    </source>
</evidence>